<protein>
    <submittedName>
        <fullName evidence="1">Uncharacterized protein</fullName>
    </submittedName>
</protein>
<evidence type="ECO:0000313" key="1">
    <source>
        <dbReference type="EMBL" id="CAD6219661.1"/>
    </source>
</evidence>
<comment type="caution">
    <text evidence="1">The sequence shown here is derived from an EMBL/GenBank/DDBJ whole genome shotgun (WGS) entry which is preliminary data.</text>
</comment>
<accession>A0A811N8F9</accession>
<gene>
    <name evidence="1" type="ORF">NCGR_LOCUS13290</name>
</gene>
<dbReference type="Proteomes" id="UP000604825">
    <property type="component" value="Unassembled WGS sequence"/>
</dbReference>
<dbReference type="EMBL" id="CAJGYO010000003">
    <property type="protein sequence ID" value="CAD6219661.1"/>
    <property type="molecule type" value="Genomic_DNA"/>
</dbReference>
<keyword evidence="2" id="KW-1185">Reference proteome</keyword>
<name>A0A811N8F9_9POAL</name>
<proteinExistence type="predicted"/>
<evidence type="ECO:0000313" key="2">
    <source>
        <dbReference type="Proteomes" id="UP000604825"/>
    </source>
</evidence>
<organism evidence="1 2">
    <name type="scientific">Miscanthus lutarioriparius</name>
    <dbReference type="NCBI Taxonomy" id="422564"/>
    <lineage>
        <taxon>Eukaryota</taxon>
        <taxon>Viridiplantae</taxon>
        <taxon>Streptophyta</taxon>
        <taxon>Embryophyta</taxon>
        <taxon>Tracheophyta</taxon>
        <taxon>Spermatophyta</taxon>
        <taxon>Magnoliopsida</taxon>
        <taxon>Liliopsida</taxon>
        <taxon>Poales</taxon>
        <taxon>Poaceae</taxon>
        <taxon>PACMAD clade</taxon>
        <taxon>Panicoideae</taxon>
        <taxon>Andropogonodae</taxon>
        <taxon>Andropogoneae</taxon>
        <taxon>Saccharinae</taxon>
        <taxon>Miscanthus</taxon>
    </lineage>
</organism>
<reference evidence="1" key="1">
    <citation type="submission" date="2020-10" db="EMBL/GenBank/DDBJ databases">
        <authorList>
            <person name="Han B."/>
            <person name="Lu T."/>
            <person name="Zhao Q."/>
            <person name="Huang X."/>
            <person name="Zhao Y."/>
        </authorList>
    </citation>
    <scope>NUCLEOTIDE SEQUENCE</scope>
</reference>
<dbReference type="AlphaFoldDB" id="A0A811N8F9"/>
<sequence>METRTDISEIEWMTGKRRYIATFDEFAEANKINNGLLTHSIDLDEEDALPVDLWRQFYEPVPENPNNPHKIGHPRRLRHHPALVNKIA</sequence>